<dbReference type="Proteomes" id="UP000772434">
    <property type="component" value="Unassembled WGS sequence"/>
</dbReference>
<comment type="caution">
    <text evidence="2">The sequence shown here is derived from an EMBL/GenBank/DDBJ whole genome shotgun (WGS) entry which is preliminary data.</text>
</comment>
<feature type="transmembrane region" description="Helical" evidence="1">
    <location>
        <begin position="119"/>
        <end position="141"/>
    </location>
</feature>
<feature type="transmembrane region" description="Helical" evidence="1">
    <location>
        <begin position="70"/>
        <end position="99"/>
    </location>
</feature>
<evidence type="ECO:0000256" key="1">
    <source>
        <dbReference type="SAM" id="Phobius"/>
    </source>
</evidence>
<accession>A0A9P5PSZ5</accession>
<evidence type="ECO:0000313" key="3">
    <source>
        <dbReference type="Proteomes" id="UP000772434"/>
    </source>
</evidence>
<evidence type="ECO:0000313" key="2">
    <source>
        <dbReference type="EMBL" id="KAF9068846.1"/>
    </source>
</evidence>
<proteinExistence type="predicted"/>
<organism evidence="2 3">
    <name type="scientific">Rhodocollybia butyracea</name>
    <dbReference type="NCBI Taxonomy" id="206335"/>
    <lineage>
        <taxon>Eukaryota</taxon>
        <taxon>Fungi</taxon>
        <taxon>Dikarya</taxon>
        <taxon>Basidiomycota</taxon>
        <taxon>Agaricomycotina</taxon>
        <taxon>Agaricomycetes</taxon>
        <taxon>Agaricomycetidae</taxon>
        <taxon>Agaricales</taxon>
        <taxon>Marasmiineae</taxon>
        <taxon>Omphalotaceae</taxon>
        <taxon>Rhodocollybia</taxon>
    </lineage>
</organism>
<dbReference type="AlphaFoldDB" id="A0A9P5PSZ5"/>
<keyword evidence="3" id="KW-1185">Reference proteome</keyword>
<protein>
    <submittedName>
        <fullName evidence="2">Uncharacterized protein</fullName>
    </submittedName>
</protein>
<keyword evidence="1" id="KW-0472">Membrane</keyword>
<keyword evidence="1" id="KW-0812">Transmembrane</keyword>
<feature type="non-terminal residue" evidence="2">
    <location>
        <position position="190"/>
    </location>
</feature>
<feature type="transmembrane region" description="Helical" evidence="1">
    <location>
        <begin position="36"/>
        <end position="58"/>
    </location>
</feature>
<sequence length="190" mass="20951">MLPFSLKIVWFVLSLSGLLSCWAVLSAFALELRSYWLPMLYCIGCTILQGIFCLGLIWRMDPFLMPRSFCIAQTLLTGFASFLLTGVCATFTLGFSLAILKPGTWSLTAAKTSAWHPTYTITLIIFPILASAAQITAVLKLDAVRPFDSLVCDASNPEWIRFLGYAGTPILFSIPFSCLALMAVIQMTRT</sequence>
<dbReference type="OrthoDB" id="3256745at2759"/>
<gene>
    <name evidence="2" type="ORF">BDP27DRAFT_1203312</name>
</gene>
<dbReference type="EMBL" id="JADNRY010000056">
    <property type="protein sequence ID" value="KAF9068846.1"/>
    <property type="molecule type" value="Genomic_DNA"/>
</dbReference>
<dbReference type="PROSITE" id="PS51257">
    <property type="entry name" value="PROKAR_LIPOPROTEIN"/>
    <property type="match status" value="1"/>
</dbReference>
<reference evidence="2" key="1">
    <citation type="submission" date="2020-11" db="EMBL/GenBank/DDBJ databases">
        <authorList>
            <consortium name="DOE Joint Genome Institute"/>
            <person name="Ahrendt S."/>
            <person name="Riley R."/>
            <person name="Andreopoulos W."/>
            <person name="Labutti K."/>
            <person name="Pangilinan J."/>
            <person name="Ruiz-Duenas F.J."/>
            <person name="Barrasa J.M."/>
            <person name="Sanchez-Garcia M."/>
            <person name="Camarero S."/>
            <person name="Miyauchi S."/>
            <person name="Serrano A."/>
            <person name="Linde D."/>
            <person name="Babiker R."/>
            <person name="Drula E."/>
            <person name="Ayuso-Fernandez I."/>
            <person name="Pacheco R."/>
            <person name="Padilla G."/>
            <person name="Ferreira P."/>
            <person name="Barriuso J."/>
            <person name="Kellner H."/>
            <person name="Castanera R."/>
            <person name="Alfaro M."/>
            <person name="Ramirez L."/>
            <person name="Pisabarro A.G."/>
            <person name="Kuo A."/>
            <person name="Tritt A."/>
            <person name="Lipzen A."/>
            <person name="He G."/>
            <person name="Yan M."/>
            <person name="Ng V."/>
            <person name="Cullen D."/>
            <person name="Martin F."/>
            <person name="Rosso M.-N."/>
            <person name="Henrissat B."/>
            <person name="Hibbett D."/>
            <person name="Martinez A.T."/>
            <person name="Grigoriev I.V."/>
        </authorList>
    </citation>
    <scope>NUCLEOTIDE SEQUENCE</scope>
    <source>
        <strain evidence="2">AH 40177</strain>
    </source>
</reference>
<feature type="transmembrane region" description="Helical" evidence="1">
    <location>
        <begin position="162"/>
        <end position="185"/>
    </location>
</feature>
<name>A0A9P5PSZ5_9AGAR</name>
<keyword evidence="1" id="KW-1133">Transmembrane helix</keyword>